<dbReference type="GO" id="GO:0000160">
    <property type="term" value="P:phosphorelay signal transduction system"/>
    <property type="evidence" value="ECO:0007669"/>
    <property type="project" value="InterPro"/>
</dbReference>
<dbReference type="AlphaFoldDB" id="A0A1Z4LSD6"/>
<dbReference type="SUPFAM" id="SSF52172">
    <property type="entry name" value="CheY-like"/>
    <property type="match status" value="1"/>
</dbReference>
<feature type="modified residue" description="4-aspartylphosphate" evidence="1">
    <location>
        <position position="71"/>
    </location>
</feature>
<organism evidence="3 4">
    <name type="scientific">Calothrix parasitica NIES-267</name>
    <dbReference type="NCBI Taxonomy" id="1973488"/>
    <lineage>
        <taxon>Bacteria</taxon>
        <taxon>Bacillati</taxon>
        <taxon>Cyanobacteriota</taxon>
        <taxon>Cyanophyceae</taxon>
        <taxon>Nostocales</taxon>
        <taxon>Calotrichaceae</taxon>
        <taxon>Calothrix</taxon>
    </lineage>
</organism>
<evidence type="ECO:0000259" key="2">
    <source>
        <dbReference type="PROSITE" id="PS50110"/>
    </source>
</evidence>
<dbReference type="EMBL" id="AP018227">
    <property type="protein sequence ID" value="BAY84163.1"/>
    <property type="molecule type" value="Genomic_DNA"/>
</dbReference>
<protein>
    <submittedName>
        <fullName evidence="3">Response regulator receiver domain protein</fullName>
    </submittedName>
</protein>
<name>A0A1Z4LSD6_9CYAN</name>
<dbReference type="Gene3D" id="3.40.50.2300">
    <property type="match status" value="1"/>
</dbReference>
<gene>
    <name evidence="3" type="ORF">NIES267_36590</name>
</gene>
<reference evidence="3 4" key="1">
    <citation type="submission" date="2017-06" db="EMBL/GenBank/DDBJ databases">
        <title>Genome sequencing of cyanobaciteial culture collection at National Institute for Environmental Studies (NIES).</title>
        <authorList>
            <person name="Hirose Y."/>
            <person name="Shimura Y."/>
            <person name="Fujisawa T."/>
            <person name="Nakamura Y."/>
            <person name="Kawachi M."/>
        </authorList>
    </citation>
    <scope>NUCLEOTIDE SEQUENCE [LARGE SCALE GENOMIC DNA]</scope>
    <source>
        <strain evidence="3 4">NIES-267</strain>
    </source>
</reference>
<evidence type="ECO:0000256" key="1">
    <source>
        <dbReference type="PROSITE-ProRule" id="PRU00169"/>
    </source>
</evidence>
<dbReference type="InterPro" id="IPR001789">
    <property type="entry name" value="Sig_transdc_resp-reg_receiver"/>
</dbReference>
<sequence>MITINSKDANNLSLEASLKILLVDEANDIFMSEAIELLNSQYSDIKVLIAQTADIAIHQIKLFEPDLVIMDLMVSKKPGFRAKISTGIQFLLYIINNHPETNIFVCSEYIETLQRIEAKIKVYHKGFVAARKGLSNTEMMQRVNWSLQGLTHLKEIYKNIHTNKFQSQLKPEWQRMLNLAFREGLQDKVIAENIRVSERMVRNYWNGVQEVLGIDSGKLKRQGKNIRIVTLNRAREAGLID</sequence>
<proteinExistence type="predicted"/>
<feature type="domain" description="Response regulatory" evidence="2">
    <location>
        <begin position="19"/>
        <end position="147"/>
    </location>
</feature>
<accession>A0A1Z4LSD6</accession>
<evidence type="ECO:0000313" key="3">
    <source>
        <dbReference type="EMBL" id="BAY84163.1"/>
    </source>
</evidence>
<dbReference type="PROSITE" id="PS50110">
    <property type="entry name" value="RESPONSE_REGULATORY"/>
    <property type="match status" value="1"/>
</dbReference>
<dbReference type="OrthoDB" id="495017at2"/>
<dbReference type="Proteomes" id="UP000218418">
    <property type="component" value="Chromosome"/>
</dbReference>
<keyword evidence="4" id="KW-1185">Reference proteome</keyword>
<keyword evidence="1" id="KW-0597">Phosphoprotein</keyword>
<dbReference type="InterPro" id="IPR011006">
    <property type="entry name" value="CheY-like_superfamily"/>
</dbReference>
<evidence type="ECO:0000313" key="4">
    <source>
        <dbReference type="Proteomes" id="UP000218418"/>
    </source>
</evidence>